<feature type="domain" description="ABC transmembrane type-1" evidence="8">
    <location>
        <begin position="100"/>
        <end position="289"/>
    </location>
</feature>
<evidence type="ECO:0000313" key="10">
    <source>
        <dbReference type="Proteomes" id="UP000075670"/>
    </source>
</evidence>
<keyword evidence="2 7" id="KW-0813">Transport</keyword>
<dbReference type="RefSeq" id="WP_201786463.1">
    <property type="nucleotide sequence ID" value="NZ_LTBC01000002.1"/>
</dbReference>
<keyword evidence="6 7" id="KW-0472">Membrane</keyword>
<feature type="transmembrane region" description="Helical" evidence="7">
    <location>
        <begin position="267"/>
        <end position="289"/>
    </location>
</feature>
<name>A0A151AZT9_9FIRM</name>
<gene>
    <name evidence="9" type="primary">gsiD_2</name>
    <name evidence="9" type="ORF">MOMUL_09550</name>
</gene>
<dbReference type="Pfam" id="PF00528">
    <property type="entry name" value="BPD_transp_1"/>
    <property type="match status" value="1"/>
</dbReference>
<evidence type="ECO:0000256" key="5">
    <source>
        <dbReference type="ARBA" id="ARBA00022989"/>
    </source>
</evidence>
<keyword evidence="3" id="KW-1003">Cell membrane</keyword>
<dbReference type="InterPro" id="IPR000515">
    <property type="entry name" value="MetI-like"/>
</dbReference>
<accession>A0A151AZT9</accession>
<feature type="transmembrane region" description="Helical" evidence="7">
    <location>
        <begin position="102"/>
        <end position="128"/>
    </location>
</feature>
<evidence type="ECO:0000256" key="1">
    <source>
        <dbReference type="ARBA" id="ARBA00004651"/>
    </source>
</evidence>
<proteinExistence type="inferred from homology"/>
<dbReference type="PANTHER" id="PTHR43386">
    <property type="entry name" value="OLIGOPEPTIDE TRANSPORT SYSTEM PERMEASE PROTEIN APPC"/>
    <property type="match status" value="1"/>
</dbReference>
<dbReference type="AlphaFoldDB" id="A0A151AZT9"/>
<feature type="transmembrane region" description="Helical" evidence="7">
    <location>
        <begin position="148"/>
        <end position="172"/>
    </location>
</feature>
<reference evidence="9 10" key="1">
    <citation type="submission" date="2016-02" db="EMBL/GenBank/DDBJ databases">
        <title>Genome sequence of Moorella mulderi DSM 14980.</title>
        <authorList>
            <person name="Poehlein A."/>
            <person name="Daniel R."/>
        </authorList>
    </citation>
    <scope>NUCLEOTIDE SEQUENCE [LARGE SCALE GENOMIC DNA]</scope>
    <source>
        <strain evidence="9 10">DSM 14980</strain>
    </source>
</reference>
<keyword evidence="10" id="KW-1185">Reference proteome</keyword>
<sequence length="304" mass="32789">MQELSTAPLPAPPRAANASPWKKTVQELAAHPSGLIGAIIILLYLVVAVAAPLLAPYSPTEMDLRARFLPPAWAAGGSLQHLLGTDQLGQDLLSRIIYGSRVSISVGLFSVLISLLVGSVLGSIAGYYQGWFDRIVSRVADLLMAVPYLLFAIFAMAILGPGVLNLIIALSIKAWIEFYRLLRGEIISEKTKEYVEAARMLGRPGPVIIVAEVLPNVIHSLVVLVTLRIGYMIIMEASLSFLGLGVPPEVPAWGSMIAAGRDTLINAWWISTLPGLAILFLVLGINLLGETLRDITDPRLQARE</sequence>
<dbReference type="PATRIC" id="fig|1122241.3.peg.1004"/>
<dbReference type="InterPro" id="IPR035906">
    <property type="entry name" value="MetI-like_sf"/>
</dbReference>
<evidence type="ECO:0000259" key="8">
    <source>
        <dbReference type="PROSITE" id="PS50928"/>
    </source>
</evidence>
<dbReference type="Pfam" id="PF12911">
    <property type="entry name" value="OppC_N"/>
    <property type="match status" value="1"/>
</dbReference>
<dbReference type="GO" id="GO:0005886">
    <property type="term" value="C:plasma membrane"/>
    <property type="evidence" value="ECO:0007669"/>
    <property type="project" value="UniProtKB-SubCell"/>
</dbReference>
<comment type="similarity">
    <text evidence="7">Belongs to the binding-protein-dependent transport system permease family.</text>
</comment>
<evidence type="ECO:0000256" key="7">
    <source>
        <dbReference type="RuleBase" id="RU363032"/>
    </source>
</evidence>
<comment type="subcellular location">
    <subcellularLocation>
        <location evidence="1 7">Cell membrane</location>
        <topology evidence="1 7">Multi-pass membrane protein</topology>
    </subcellularLocation>
</comment>
<organism evidence="9 10">
    <name type="scientific">Moorella mulderi DSM 14980</name>
    <dbReference type="NCBI Taxonomy" id="1122241"/>
    <lineage>
        <taxon>Bacteria</taxon>
        <taxon>Bacillati</taxon>
        <taxon>Bacillota</taxon>
        <taxon>Clostridia</taxon>
        <taxon>Neomoorellales</taxon>
        <taxon>Neomoorellaceae</taxon>
        <taxon>Neomoorella</taxon>
    </lineage>
</organism>
<dbReference type="Gene3D" id="1.10.3720.10">
    <property type="entry name" value="MetI-like"/>
    <property type="match status" value="1"/>
</dbReference>
<evidence type="ECO:0000256" key="6">
    <source>
        <dbReference type="ARBA" id="ARBA00023136"/>
    </source>
</evidence>
<feature type="transmembrane region" description="Helical" evidence="7">
    <location>
        <begin position="34"/>
        <end position="55"/>
    </location>
</feature>
<evidence type="ECO:0000256" key="4">
    <source>
        <dbReference type="ARBA" id="ARBA00022692"/>
    </source>
</evidence>
<comment type="caution">
    <text evidence="9">The sequence shown here is derived from an EMBL/GenBank/DDBJ whole genome shotgun (WGS) entry which is preliminary data.</text>
</comment>
<dbReference type="InterPro" id="IPR025966">
    <property type="entry name" value="OppC_N"/>
</dbReference>
<keyword evidence="5 7" id="KW-1133">Transmembrane helix</keyword>
<protein>
    <submittedName>
        <fullName evidence="9">Glutathione transport system permease protein GsiD</fullName>
    </submittedName>
</protein>
<dbReference type="Proteomes" id="UP000075670">
    <property type="component" value="Unassembled WGS sequence"/>
</dbReference>
<dbReference type="GO" id="GO:0055085">
    <property type="term" value="P:transmembrane transport"/>
    <property type="evidence" value="ECO:0007669"/>
    <property type="project" value="InterPro"/>
</dbReference>
<dbReference type="PANTHER" id="PTHR43386:SF1">
    <property type="entry name" value="D,D-DIPEPTIDE TRANSPORT SYSTEM PERMEASE PROTEIN DDPC-RELATED"/>
    <property type="match status" value="1"/>
</dbReference>
<keyword evidence="4 7" id="KW-0812">Transmembrane</keyword>
<dbReference type="InterPro" id="IPR050366">
    <property type="entry name" value="BP-dependent_transpt_permease"/>
</dbReference>
<evidence type="ECO:0000256" key="2">
    <source>
        <dbReference type="ARBA" id="ARBA00022448"/>
    </source>
</evidence>
<dbReference type="CDD" id="cd06261">
    <property type="entry name" value="TM_PBP2"/>
    <property type="match status" value="1"/>
</dbReference>
<dbReference type="PROSITE" id="PS50928">
    <property type="entry name" value="ABC_TM1"/>
    <property type="match status" value="1"/>
</dbReference>
<evidence type="ECO:0000313" key="9">
    <source>
        <dbReference type="EMBL" id="KYH33175.1"/>
    </source>
</evidence>
<evidence type="ECO:0000256" key="3">
    <source>
        <dbReference type="ARBA" id="ARBA00022475"/>
    </source>
</evidence>
<dbReference type="SUPFAM" id="SSF161098">
    <property type="entry name" value="MetI-like"/>
    <property type="match status" value="1"/>
</dbReference>
<dbReference type="EMBL" id="LTBC01000002">
    <property type="protein sequence ID" value="KYH33175.1"/>
    <property type="molecule type" value="Genomic_DNA"/>
</dbReference>